<dbReference type="Proteomes" id="UP001230807">
    <property type="component" value="Unassembled WGS sequence"/>
</dbReference>
<keyword evidence="5" id="KW-0813">Transport</keyword>
<dbReference type="InterPro" id="IPR050222">
    <property type="entry name" value="MATE_MdtK"/>
</dbReference>
<keyword evidence="6" id="KW-0050">Antiport</keyword>
<evidence type="ECO:0000256" key="7">
    <source>
        <dbReference type="ARBA" id="ARBA00022475"/>
    </source>
</evidence>
<organism evidence="14 15">
    <name type="scientific">Exiguobacterium mexicanum</name>
    <dbReference type="NCBI Taxonomy" id="340146"/>
    <lineage>
        <taxon>Bacteria</taxon>
        <taxon>Bacillati</taxon>
        <taxon>Bacillota</taxon>
        <taxon>Bacilli</taxon>
        <taxon>Bacillales</taxon>
        <taxon>Bacillales Family XII. Incertae Sedis</taxon>
        <taxon>Exiguobacterium</taxon>
    </lineage>
</organism>
<feature type="transmembrane region" description="Helical" evidence="13">
    <location>
        <begin position="190"/>
        <end position="215"/>
    </location>
</feature>
<feature type="transmembrane region" description="Helical" evidence="13">
    <location>
        <begin position="162"/>
        <end position="184"/>
    </location>
</feature>
<evidence type="ECO:0000256" key="6">
    <source>
        <dbReference type="ARBA" id="ARBA00022449"/>
    </source>
</evidence>
<feature type="transmembrane region" description="Helical" evidence="13">
    <location>
        <begin position="241"/>
        <end position="266"/>
    </location>
</feature>
<feature type="transmembrane region" description="Helical" evidence="13">
    <location>
        <begin position="318"/>
        <end position="338"/>
    </location>
</feature>
<feature type="transmembrane region" description="Helical" evidence="13">
    <location>
        <begin position="286"/>
        <end position="306"/>
    </location>
</feature>
<feature type="transmembrane region" description="Helical" evidence="13">
    <location>
        <begin position="358"/>
        <end position="377"/>
    </location>
</feature>
<keyword evidence="9 13" id="KW-1133">Transmembrane helix</keyword>
<dbReference type="EMBL" id="JASWER010000008">
    <property type="protein sequence ID" value="MDL5377591.1"/>
    <property type="molecule type" value="Genomic_DNA"/>
</dbReference>
<comment type="subcellular location">
    <subcellularLocation>
        <location evidence="2">Cell membrane</location>
        <topology evidence="2">Multi-pass membrane protein</topology>
    </subcellularLocation>
</comment>
<reference evidence="14 15" key="1">
    <citation type="submission" date="2023-06" db="EMBL/GenBank/DDBJ databases">
        <title>Influencing factors and mechanism of Cr(VI) reduction by facultative anaerobic Exiguobacterium sp. PY14.</title>
        <authorList>
            <person name="Zou L."/>
        </authorList>
    </citation>
    <scope>NUCLEOTIDE SEQUENCE [LARGE SCALE GENOMIC DNA]</scope>
    <source>
        <strain evidence="14 15">PY14</strain>
    </source>
</reference>
<evidence type="ECO:0000256" key="11">
    <source>
        <dbReference type="ARBA" id="ARBA00023136"/>
    </source>
</evidence>
<evidence type="ECO:0000256" key="8">
    <source>
        <dbReference type="ARBA" id="ARBA00022692"/>
    </source>
</evidence>
<feature type="transmembrane region" description="Helical" evidence="13">
    <location>
        <begin position="133"/>
        <end position="150"/>
    </location>
</feature>
<comment type="similarity">
    <text evidence="3">Belongs to the multi antimicrobial extrusion (MATE) (TC 2.A.66.1) family.</text>
</comment>
<accession>A0ABT7MQZ6</accession>
<keyword evidence="7" id="KW-1003">Cell membrane</keyword>
<evidence type="ECO:0000256" key="1">
    <source>
        <dbReference type="ARBA" id="ARBA00003408"/>
    </source>
</evidence>
<dbReference type="CDD" id="cd13131">
    <property type="entry name" value="MATE_NorM_like"/>
    <property type="match status" value="1"/>
</dbReference>
<feature type="transmembrane region" description="Helical" evidence="13">
    <location>
        <begin position="56"/>
        <end position="79"/>
    </location>
</feature>
<evidence type="ECO:0000256" key="12">
    <source>
        <dbReference type="ARBA" id="ARBA00031636"/>
    </source>
</evidence>
<keyword evidence="11 13" id="KW-0472">Membrane</keyword>
<dbReference type="RefSeq" id="WP_214719802.1">
    <property type="nucleotide sequence ID" value="NZ_CP183077.1"/>
</dbReference>
<comment type="caution">
    <text evidence="14">The sequence shown here is derived from an EMBL/GenBank/DDBJ whole genome shotgun (WGS) entry which is preliminary data.</text>
</comment>
<dbReference type="PIRSF" id="PIRSF006603">
    <property type="entry name" value="DinF"/>
    <property type="match status" value="1"/>
</dbReference>
<evidence type="ECO:0000256" key="5">
    <source>
        <dbReference type="ARBA" id="ARBA00022448"/>
    </source>
</evidence>
<dbReference type="NCBIfam" id="TIGR00797">
    <property type="entry name" value="matE"/>
    <property type="match status" value="1"/>
</dbReference>
<name>A0ABT7MQZ6_9BACL</name>
<gene>
    <name evidence="14" type="ORF">QR695_11300</name>
</gene>
<evidence type="ECO:0000313" key="15">
    <source>
        <dbReference type="Proteomes" id="UP001230807"/>
    </source>
</evidence>
<sequence length="456" mass="49621">MYQTHSLNEKIKLFFTIFFPILVTQVSFYLISFFDTVMSGRAGAVDLAGVGVGSSLWMPVYTGLSGILLAVAPIVAQALGARNIQQIQRTLYQGVYLAIGLSIATLVLGFWLVPTAVDGMGLSEEGKRIAKGYLLALGFGVLPMFLFNVLRTLMDSLGKTRISMLLILLGLPINVGLNYIFIFGKLGVPAYGGVGAGIASAITYWLLFFMAFAFVRNGKPFLEYRFLRSVERIFWPRQKELLKLGTPIGLAIFAEVSIFAAVTLLLSEYGDNIVAAHQAAINFASFVYMLPLSASSALTIVVGYELGARRLQDAVRYAKIGIVLCLAVSLFSGGLLFWQNERVAAIYTNDAAVVELAAHFMIFAVFFQLSDAVAAPIQGILRGFKDVNVTLILSLIAYWVIGLPLGYTLAERFGFGPDGYWIGLIAGLAAGAVLLVMRLIHIVKRYEAQPITNETS</sequence>
<feature type="transmembrane region" description="Helical" evidence="13">
    <location>
        <begin position="91"/>
        <end position="113"/>
    </location>
</feature>
<dbReference type="InterPro" id="IPR002528">
    <property type="entry name" value="MATE_fam"/>
</dbReference>
<keyword evidence="10" id="KW-0406">Ion transport</keyword>
<dbReference type="PANTHER" id="PTHR43298:SF2">
    <property type="entry name" value="FMN_FAD EXPORTER YEEO-RELATED"/>
    <property type="match status" value="1"/>
</dbReference>
<evidence type="ECO:0000256" key="10">
    <source>
        <dbReference type="ARBA" id="ARBA00023065"/>
    </source>
</evidence>
<feature type="transmembrane region" description="Helical" evidence="13">
    <location>
        <begin position="419"/>
        <end position="440"/>
    </location>
</feature>
<keyword evidence="8 13" id="KW-0812">Transmembrane</keyword>
<evidence type="ECO:0000256" key="13">
    <source>
        <dbReference type="SAM" id="Phobius"/>
    </source>
</evidence>
<evidence type="ECO:0000256" key="2">
    <source>
        <dbReference type="ARBA" id="ARBA00004651"/>
    </source>
</evidence>
<dbReference type="PANTHER" id="PTHR43298">
    <property type="entry name" value="MULTIDRUG RESISTANCE PROTEIN NORM-RELATED"/>
    <property type="match status" value="1"/>
</dbReference>
<evidence type="ECO:0000256" key="4">
    <source>
        <dbReference type="ARBA" id="ARBA00020268"/>
    </source>
</evidence>
<keyword evidence="15" id="KW-1185">Reference proteome</keyword>
<evidence type="ECO:0000256" key="9">
    <source>
        <dbReference type="ARBA" id="ARBA00022989"/>
    </source>
</evidence>
<dbReference type="Pfam" id="PF01554">
    <property type="entry name" value="MatE"/>
    <property type="match status" value="2"/>
</dbReference>
<comment type="function">
    <text evidence="1">Multidrug efflux pump.</text>
</comment>
<feature type="transmembrane region" description="Helical" evidence="13">
    <location>
        <begin position="12"/>
        <end position="31"/>
    </location>
</feature>
<evidence type="ECO:0000256" key="3">
    <source>
        <dbReference type="ARBA" id="ARBA00010199"/>
    </source>
</evidence>
<feature type="transmembrane region" description="Helical" evidence="13">
    <location>
        <begin position="389"/>
        <end position="407"/>
    </location>
</feature>
<protein>
    <recommendedName>
        <fullName evidence="4">Probable multidrug resistance protein NorM</fullName>
    </recommendedName>
    <alternativeName>
        <fullName evidence="12">Multidrug-efflux transporter</fullName>
    </alternativeName>
</protein>
<evidence type="ECO:0000313" key="14">
    <source>
        <dbReference type="EMBL" id="MDL5377591.1"/>
    </source>
</evidence>
<dbReference type="InterPro" id="IPR048279">
    <property type="entry name" value="MdtK-like"/>
</dbReference>
<proteinExistence type="inferred from homology"/>